<reference evidence="4 5" key="1">
    <citation type="submission" date="2023-11" db="EMBL/GenBank/DDBJ databases">
        <authorList>
            <person name="Hedman E."/>
            <person name="Englund M."/>
            <person name="Stromberg M."/>
            <person name="Nyberg Akerstrom W."/>
            <person name="Nylinder S."/>
            <person name="Jareborg N."/>
            <person name="Kallberg Y."/>
            <person name="Kronander E."/>
        </authorList>
    </citation>
    <scope>NUCLEOTIDE SEQUENCE [LARGE SCALE GENOMIC DNA]</scope>
</reference>
<dbReference type="PROSITE" id="PS00678">
    <property type="entry name" value="WD_REPEATS_1"/>
    <property type="match status" value="1"/>
</dbReference>
<dbReference type="InterPro" id="IPR015943">
    <property type="entry name" value="WD40/YVTN_repeat-like_dom_sf"/>
</dbReference>
<dbReference type="InterPro" id="IPR036322">
    <property type="entry name" value="WD40_repeat_dom_sf"/>
</dbReference>
<evidence type="ECO:0000313" key="4">
    <source>
        <dbReference type="EMBL" id="CAK1602397.1"/>
    </source>
</evidence>
<keyword evidence="1 3" id="KW-0853">WD repeat</keyword>
<feature type="repeat" description="WD" evidence="3">
    <location>
        <begin position="21"/>
        <end position="52"/>
    </location>
</feature>
<sequence length="117" mass="11826">MSVSGSGNSGSGAWLQCTHVAEGHVGATLALAATPGLLYSGGVDRTVRGWDMCAGREAWRGWCGGAVCALAAPAAPAAPGLLLAAAGPTVRIFDARLGTPVATLWYVPYHTHGPKNI</sequence>
<evidence type="ECO:0000256" key="1">
    <source>
        <dbReference type="ARBA" id="ARBA00022574"/>
    </source>
</evidence>
<keyword evidence="2" id="KW-0677">Repeat</keyword>
<keyword evidence="5" id="KW-1185">Reference proteome</keyword>
<dbReference type="AlphaFoldDB" id="A0AAV1M7H9"/>
<dbReference type="PROSITE" id="PS50082">
    <property type="entry name" value="WD_REPEATS_2"/>
    <property type="match status" value="1"/>
</dbReference>
<protein>
    <submittedName>
        <fullName evidence="4">Uncharacterized protein</fullName>
    </submittedName>
</protein>
<evidence type="ECO:0000256" key="3">
    <source>
        <dbReference type="PROSITE-ProRule" id="PRU00221"/>
    </source>
</evidence>
<evidence type="ECO:0000313" key="5">
    <source>
        <dbReference type="Proteomes" id="UP001314205"/>
    </source>
</evidence>
<dbReference type="InterPro" id="IPR019775">
    <property type="entry name" value="WD40_repeat_CS"/>
</dbReference>
<name>A0AAV1M7H9_9NEOP</name>
<dbReference type="SUPFAM" id="SSF50978">
    <property type="entry name" value="WD40 repeat-like"/>
    <property type="match status" value="1"/>
</dbReference>
<accession>A0AAV1M7H9</accession>
<gene>
    <name evidence="4" type="ORF">PARMNEM_LOCUS20906</name>
</gene>
<comment type="caution">
    <text evidence="4">The sequence shown here is derived from an EMBL/GenBank/DDBJ whole genome shotgun (WGS) entry which is preliminary data.</text>
</comment>
<proteinExistence type="predicted"/>
<dbReference type="Gene3D" id="2.130.10.10">
    <property type="entry name" value="YVTN repeat-like/Quinoprotein amine dehydrogenase"/>
    <property type="match status" value="1"/>
</dbReference>
<dbReference type="InterPro" id="IPR001680">
    <property type="entry name" value="WD40_rpt"/>
</dbReference>
<dbReference type="Proteomes" id="UP001314205">
    <property type="component" value="Unassembled WGS sequence"/>
</dbReference>
<evidence type="ECO:0000256" key="2">
    <source>
        <dbReference type="ARBA" id="ARBA00022737"/>
    </source>
</evidence>
<organism evidence="4 5">
    <name type="scientific">Parnassius mnemosyne</name>
    <name type="common">clouded apollo</name>
    <dbReference type="NCBI Taxonomy" id="213953"/>
    <lineage>
        <taxon>Eukaryota</taxon>
        <taxon>Metazoa</taxon>
        <taxon>Ecdysozoa</taxon>
        <taxon>Arthropoda</taxon>
        <taxon>Hexapoda</taxon>
        <taxon>Insecta</taxon>
        <taxon>Pterygota</taxon>
        <taxon>Neoptera</taxon>
        <taxon>Endopterygota</taxon>
        <taxon>Lepidoptera</taxon>
        <taxon>Glossata</taxon>
        <taxon>Ditrysia</taxon>
        <taxon>Papilionoidea</taxon>
        <taxon>Papilionidae</taxon>
        <taxon>Parnassiinae</taxon>
        <taxon>Parnassini</taxon>
        <taxon>Parnassius</taxon>
        <taxon>Driopa</taxon>
    </lineage>
</organism>
<dbReference type="EMBL" id="CAVLGL010000137">
    <property type="protein sequence ID" value="CAK1602397.1"/>
    <property type="molecule type" value="Genomic_DNA"/>
</dbReference>